<comment type="caution">
    <text evidence="2">The sequence shown here is derived from an EMBL/GenBank/DDBJ whole genome shotgun (WGS) entry which is preliminary data.</text>
</comment>
<feature type="compositionally biased region" description="Low complexity" evidence="1">
    <location>
        <begin position="136"/>
        <end position="154"/>
    </location>
</feature>
<name>A0ABP6CDK2_9ACTN</name>
<evidence type="ECO:0000313" key="3">
    <source>
        <dbReference type="Proteomes" id="UP001501447"/>
    </source>
</evidence>
<evidence type="ECO:0000313" key="2">
    <source>
        <dbReference type="EMBL" id="GAA2616050.1"/>
    </source>
</evidence>
<protein>
    <submittedName>
        <fullName evidence="2">DUF2017 domain-containing protein</fullName>
    </submittedName>
</protein>
<proteinExistence type="predicted"/>
<sequence length="258" mass="26700">MAGHFEPTSDGGAAIALDEVEISILRSLAVQLVELIGPGSEPASGPPPAPASDPGSGAGEGPQESPAPGGIDEELAGIEGVSWPPFGEGPTEPPADPALARLFPDAYGPGPEGKPDEKSGGGMSSCGDDAPGTPGASAHESSAARAAEVRSASAEFRRYTENDLRARKRADGLAMVRALDGLEPGEQGAVLTLAPDDSRQWLGALNDLRLAIGTRLEVRDDSDSELYRLPDSDPRKPMIMAYLWLGGLQETLIETLMP</sequence>
<accession>A0ABP6CDK2</accession>
<dbReference type="RefSeq" id="WP_344566480.1">
    <property type="nucleotide sequence ID" value="NZ_BAAARJ010000009.1"/>
</dbReference>
<keyword evidence="3" id="KW-1185">Reference proteome</keyword>
<gene>
    <name evidence="2" type="ORF">GCM10009863_32220</name>
</gene>
<organism evidence="2 3">
    <name type="scientific">Streptomyces axinellae</name>
    <dbReference type="NCBI Taxonomy" id="552788"/>
    <lineage>
        <taxon>Bacteria</taxon>
        <taxon>Bacillati</taxon>
        <taxon>Actinomycetota</taxon>
        <taxon>Actinomycetes</taxon>
        <taxon>Kitasatosporales</taxon>
        <taxon>Streptomycetaceae</taxon>
        <taxon>Streptomyces</taxon>
    </lineage>
</organism>
<reference evidence="3" key="1">
    <citation type="journal article" date="2019" name="Int. J. Syst. Evol. Microbiol.">
        <title>The Global Catalogue of Microorganisms (GCM) 10K type strain sequencing project: providing services to taxonomists for standard genome sequencing and annotation.</title>
        <authorList>
            <consortium name="The Broad Institute Genomics Platform"/>
            <consortium name="The Broad Institute Genome Sequencing Center for Infectious Disease"/>
            <person name="Wu L."/>
            <person name="Ma J."/>
        </authorList>
    </citation>
    <scope>NUCLEOTIDE SEQUENCE [LARGE SCALE GENOMIC DNA]</scope>
    <source>
        <strain evidence="3">JCM 16373</strain>
    </source>
</reference>
<dbReference type="EMBL" id="BAAARJ010000009">
    <property type="protein sequence ID" value="GAA2616050.1"/>
    <property type="molecule type" value="Genomic_DNA"/>
</dbReference>
<dbReference type="Proteomes" id="UP001501447">
    <property type="component" value="Unassembled WGS sequence"/>
</dbReference>
<evidence type="ECO:0000256" key="1">
    <source>
        <dbReference type="SAM" id="MobiDB-lite"/>
    </source>
</evidence>
<dbReference type="InterPro" id="IPR018561">
    <property type="entry name" value="AosR"/>
</dbReference>
<dbReference type="Pfam" id="PF09438">
    <property type="entry name" value="DUF2017"/>
    <property type="match status" value="1"/>
</dbReference>
<feature type="region of interest" description="Disordered" evidence="1">
    <location>
        <begin position="38"/>
        <end position="156"/>
    </location>
</feature>